<evidence type="ECO:0008006" key="6">
    <source>
        <dbReference type="Google" id="ProtNLM"/>
    </source>
</evidence>
<dbReference type="InterPro" id="IPR010327">
    <property type="entry name" value="FldB/FldC_alpha/beta"/>
</dbReference>
<dbReference type="Gene3D" id="3.40.50.11890">
    <property type="match status" value="1"/>
</dbReference>
<sequence length="414" mass="47092">MSEEKKVAIKKIQATGLMRKLMADYFYELDKASKEGSPKVAWCTSVGPAELLLSLGFLVYYPENHGAMLGATRAANNYIPVANAIGYSPDICSYLTSDVGAFIKKETPLSLAYKGIEGVPKPDVLVYNTNQCRDVQEWFSWYSKELKVPAMGISTYRNIGKIENYHLESIVSQMKDMIPALEEISGQKFDIDKLRHFLSLSYECTQLWKKILETNTAAPAPMSFFDATIHMGPAVVLRGNPQAVGYYKVLLKELEDRVANKEGAVEGERFRLYWEGMPIWGKLRALAEFFISLKTAVIASTYCNSWVFESFDPEDPFMSMARAYTEIFIVRDENFKEKYIEKVVNKYKLDGILFHDAKTCPNNSNNRYGMPERLEKKLNIPALTINGDLNDMRCYSEEQAKTNIEAFIEQLEAR</sequence>
<dbReference type="AlphaFoldDB" id="A0A0F9RE64"/>
<proteinExistence type="inferred from homology"/>
<keyword evidence="4" id="KW-0411">Iron-sulfur</keyword>
<gene>
    <name evidence="5" type="ORF">LCGC14_0984720</name>
</gene>
<name>A0A0F9RE64_9ZZZZ</name>
<accession>A0A0F9RE64</accession>
<evidence type="ECO:0000256" key="4">
    <source>
        <dbReference type="ARBA" id="ARBA00023014"/>
    </source>
</evidence>
<evidence type="ECO:0000256" key="1">
    <source>
        <dbReference type="ARBA" id="ARBA00005806"/>
    </source>
</evidence>
<keyword evidence="2" id="KW-0479">Metal-binding</keyword>
<evidence type="ECO:0000313" key="5">
    <source>
        <dbReference type="EMBL" id="KKN15568.1"/>
    </source>
</evidence>
<dbReference type="EMBL" id="LAZR01003699">
    <property type="protein sequence ID" value="KKN15568.1"/>
    <property type="molecule type" value="Genomic_DNA"/>
</dbReference>
<dbReference type="GO" id="GO:0046872">
    <property type="term" value="F:metal ion binding"/>
    <property type="evidence" value="ECO:0007669"/>
    <property type="project" value="UniProtKB-KW"/>
</dbReference>
<organism evidence="5">
    <name type="scientific">marine sediment metagenome</name>
    <dbReference type="NCBI Taxonomy" id="412755"/>
    <lineage>
        <taxon>unclassified sequences</taxon>
        <taxon>metagenomes</taxon>
        <taxon>ecological metagenomes</taxon>
    </lineage>
</organism>
<dbReference type="PANTHER" id="PTHR30548:SF4">
    <property type="entry name" value="SUBUNIT OF OXYGEN-SENSITIVE 2-HYDROXYISOCAPROYL-COA DEHYDRATASE"/>
    <property type="match status" value="1"/>
</dbReference>
<evidence type="ECO:0000256" key="3">
    <source>
        <dbReference type="ARBA" id="ARBA00023004"/>
    </source>
</evidence>
<dbReference type="Pfam" id="PF06050">
    <property type="entry name" value="HGD-D"/>
    <property type="match status" value="1"/>
</dbReference>
<dbReference type="PANTHER" id="PTHR30548">
    <property type="entry name" value="2-HYDROXYGLUTARYL-COA DEHYDRATASE, D-COMPONENT-RELATED"/>
    <property type="match status" value="1"/>
</dbReference>
<dbReference type="GO" id="GO:0051536">
    <property type="term" value="F:iron-sulfur cluster binding"/>
    <property type="evidence" value="ECO:0007669"/>
    <property type="project" value="UniProtKB-KW"/>
</dbReference>
<evidence type="ECO:0000256" key="2">
    <source>
        <dbReference type="ARBA" id="ARBA00022723"/>
    </source>
</evidence>
<keyword evidence="3" id="KW-0408">Iron</keyword>
<dbReference type="Gene3D" id="3.40.50.11900">
    <property type="match status" value="1"/>
</dbReference>
<reference evidence="5" key="1">
    <citation type="journal article" date="2015" name="Nature">
        <title>Complex archaea that bridge the gap between prokaryotes and eukaryotes.</title>
        <authorList>
            <person name="Spang A."/>
            <person name="Saw J.H."/>
            <person name="Jorgensen S.L."/>
            <person name="Zaremba-Niedzwiedzka K."/>
            <person name="Martijn J."/>
            <person name="Lind A.E."/>
            <person name="van Eijk R."/>
            <person name="Schleper C."/>
            <person name="Guy L."/>
            <person name="Ettema T.J."/>
        </authorList>
    </citation>
    <scope>NUCLEOTIDE SEQUENCE</scope>
</reference>
<protein>
    <recommendedName>
        <fullName evidence="6">2-hydroxyacyl-CoA dehydratase</fullName>
    </recommendedName>
</protein>
<comment type="similarity">
    <text evidence="1">Belongs to the FldB/FldC dehydratase alpha/beta subunit family.</text>
</comment>
<comment type="caution">
    <text evidence="5">The sequence shown here is derived from an EMBL/GenBank/DDBJ whole genome shotgun (WGS) entry which is preliminary data.</text>
</comment>